<feature type="compositionally biased region" description="Basic and acidic residues" evidence="1">
    <location>
        <begin position="181"/>
        <end position="194"/>
    </location>
</feature>
<feature type="compositionally biased region" description="Basic and acidic residues" evidence="1">
    <location>
        <begin position="347"/>
        <end position="368"/>
    </location>
</feature>
<evidence type="ECO:0000313" key="3">
    <source>
        <dbReference type="Proteomes" id="UP001046870"/>
    </source>
</evidence>
<dbReference type="OrthoDB" id="8960082at2759"/>
<proteinExistence type="predicted"/>
<feature type="compositionally biased region" description="Basic and acidic residues" evidence="1">
    <location>
        <begin position="634"/>
        <end position="650"/>
    </location>
</feature>
<keyword evidence="3" id="KW-1185">Reference proteome</keyword>
<gene>
    <name evidence="2" type="ORF">MATL_G00116950</name>
</gene>
<feature type="compositionally biased region" description="Basic and acidic residues" evidence="1">
    <location>
        <begin position="416"/>
        <end position="433"/>
    </location>
</feature>
<feature type="compositionally biased region" description="Basic and acidic residues" evidence="1">
    <location>
        <begin position="256"/>
        <end position="265"/>
    </location>
</feature>
<feature type="region of interest" description="Disordered" evidence="1">
    <location>
        <begin position="1"/>
        <end position="674"/>
    </location>
</feature>
<feature type="compositionally biased region" description="Basic residues" evidence="1">
    <location>
        <begin position="235"/>
        <end position="246"/>
    </location>
</feature>
<comment type="caution">
    <text evidence="2">The sequence shown here is derived from an EMBL/GenBank/DDBJ whole genome shotgun (WGS) entry which is preliminary data.</text>
</comment>
<feature type="compositionally biased region" description="Low complexity" evidence="1">
    <location>
        <begin position="41"/>
        <end position="53"/>
    </location>
</feature>
<evidence type="ECO:0000313" key="2">
    <source>
        <dbReference type="EMBL" id="KAG7470729.1"/>
    </source>
</evidence>
<feature type="compositionally biased region" description="Gly residues" evidence="1">
    <location>
        <begin position="401"/>
        <end position="410"/>
    </location>
</feature>
<accession>A0A9D3T4L9</accession>
<feature type="compositionally biased region" description="Basic residues" evidence="1">
    <location>
        <begin position="388"/>
        <end position="397"/>
    </location>
</feature>
<protein>
    <submittedName>
        <fullName evidence="2">Uncharacterized protein</fullName>
    </submittedName>
</protein>
<organism evidence="2 3">
    <name type="scientific">Megalops atlanticus</name>
    <name type="common">Tarpon</name>
    <name type="synonym">Clupea gigantea</name>
    <dbReference type="NCBI Taxonomy" id="7932"/>
    <lineage>
        <taxon>Eukaryota</taxon>
        <taxon>Metazoa</taxon>
        <taxon>Chordata</taxon>
        <taxon>Craniata</taxon>
        <taxon>Vertebrata</taxon>
        <taxon>Euteleostomi</taxon>
        <taxon>Actinopterygii</taxon>
        <taxon>Neopterygii</taxon>
        <taxon>Teleostei</taxon>
        <taxon>Elopiformes</taxon>
        <taxon>Megalopidae</taxon>
        <taxon>Megalops</taxon>
    </lineage>
</organism>
<dbReference type="Proteomes" id="UP001046870">
    <property type="component" value="Chromosome 9"/>
</dbReference>
<dbReference type="EMBL" id="JAFDVH010000009">
    <property type="protein sequence ID" value="KAG7470729.1"/>
    <property type="molecule type" value="Genomic_DNA"/>
</dbReference>
<feature type="compositionally biased region" description="Acidic residues" evidence="1">
    <location>
        <begin position="662"/>
        <end position="671"/>
    </location>
</feature>
<dbReference type="AlphaFoldDB" id="A0A9D3T4L9"/>
<reference evidence="2" key="1">
    <citation type="submission" date="2021-01" db="EMBL/GenBank/DDBJ databases">
        <authorList>
            <person name="Zahm M."/>
            <person name="Roques C."/>
            <person name="Cabau C."/>
            <person name="Klopp C."/>
            <person name="Donnadieu C."/>
            <person name="Jouanno E."/>
            <person name="Lampietro C."/>
            <person name="Louis A."/>
            <person name="Herpin A."/>
            <person name="Echchiki A."/>
            <person name="Berthelot C."/>
            <person name="Parey E."/>
            <person name="Roest-Crollius H."/>
            <person name="Braasch I."/>
            <person name="Postlethwait J."/>
            <person name="Bobe J."/>
            <person name="Montfort J."/>
            <person name="Bouchez O."/>
            <person name="Begum T."/>
            <person name="Mejri S."/>
            <person name="Adams A."/>
            <person name="Chen W.-J."/>
            <person name="Guiguen Y."/>
        </authorList>
    </citation>
    <scope>NUCLEOTIDE SEQUENCE</scope>
    <source>
        <strain evidence="2">YG-15Mar2019-1</strain>
        <tissue evidence="2">Brain</tissue>
    </source>
</reference>
<feature type="compositionally biased region" description="Acidic residues" evidence="1">
    <location>
        <begin position="493"/>
        <end position="503"/>
    </location>
</feature>
<feature type="compositionally biased region" description="Basic and acidic residues" evidence="1">
    <location>
        <begin position="151"/>
        <end position="171"/>
    </location>
</feature>
<feature type="region of interest" description="Disordered" evidence="1">
    <location>
        <begin position="704"/>
        <end position="727"/>
    </location>
</feature>
<evidence type="ECO:0000256" key="1">
    <source>
        <dbReference type="SAM" id="MobiDB-lite"/>
    </source>
</evidence>
<feature type="compositionally biased region" description="Polar residues" evidence="1">
    <location>
        <begin position="617"/>
        <end position="633"/>
    </location>
</feature>
<name>A0A9D3T4L9_MEGAT</name>
<sequence length="727" mass="76680">MAVAAASWAGPVEGDGCETAAEAEPTNLETVTGQAEEGQPATEAQQASEQQSADGKSKPASEKIWGSFLKNSGLGKVMGGRKKKEQAGGADGGEGMEQEKSPTHGPAIQGEGASPPSSPKELSANEGGTESQEQGIEKEPEGEEGTQEQKPSSKDAKPKQGEKSSVRDFIRKPVARIFSHRSTEKKDFGTDAPKRGKTRSKSLDRLEDAEVCPAETDQMDESQVAGESQKSAAHTAKHMKRWHSFKKMMAQKSLKKSTEDTKDVESAEGPGSDTQIESEALESATKLEHSGQKRWKLKRSWTFQGLKRDPSVIGIHKPKGSDKDFSDNPKGEEAPADVDQGAAATTEEPKAAGEGETAEKTSTEEDKGQGAQRTKLVDHHANEIWTSFKKRVIPKSKKAGDAGGGGGGGGGEEEQAGEHELTEEQAGRPEHGKSGKTRRTHFNRAVSLKNFIMRKGKSTSVDLGEGGAGQKEEGGEGADAGGPAGEDVKESDSPADEAGEGESEGPVAVQNGGDEAEATGTNGEEQRPDAAMSSGQQPETACPDPPAAKEEAQAEPASGPKCGEKTHGQNGSPGTGCDGKASAAGGKEEKTEDIIAQEPESAPQEDGPQEKAKQEDVNSQEAAHQAENACSGSSKDEKNLNQEQCSERKCCSGNPVAQSVETDTEPNDQEEDQKRMFYEAAASIVQTVVSAAAKQLAKEKDLLDNGFKGSYHNNSDNYPDLDVSYCH</sequence>
<feature type="compositionally biased region" description="Basic and acidic residues" evidence="1">
    <location>
        <begin position="319"/>
        <end position="333"/>
    </location>
</feature>